<keyword evidence="1" id="KW-0812">Transmembrane</keyword>
<proteinExistence type="predicted"/>
<sequence length="464" mass="49716">MARALSNRLVVGAQWETLIGLEKEMTEIRSLARSRDASHFAVADDGAGTRTVGLISMADGPQAEAAVQAYALAAVLGTLVDGPNVAFLHPDPDDPAKAVFVTLRDRRPELDLEVPASELRQRLDQWSAEVEGPVSVAGVTRMDLPHADVVLTLDDIAAAALRDGPAQARFKPVRKALPARRIGVAAVTMAALVVIGGAAYWGWTWYEAMQREKLAAANRVDPVDAYKAALSRALAAEPFTTGASYARHLQYAIQHLPANAGGWRPASIDCKGRECAIEWRRQEGGTFDLLLSHRPNARIVDLDHAKEIVALPPESADSTQTGAAKGESSPNHETVIEATAHTKAKTQATEDFAEDDGDARVTPIPRNQFLRTAGARLQALGDYGMDIALTMPVPLVPAPPGVAARRDVPPPISKGQWKMAGHLAFFDSVAGLMMRAGNMSLGELKIVIDDGKPVFSAQGTYYVH</sequence>
<dbReference type="EMBL" id="CP010897">
    <property type="protein sequence ID" value="AJP55979.1"/>
    <property type="molecule type" value="Genomic_DNA"/>
</dbReference>
<keyword evidence="1" id="KW-0472">Membrane</keyword>
<keyword evidence="3" id="KW-1185">Reference proteome</keyword>
<organism evidence="2 3">
    <name type="scientific">Pandoraea vervacti</name>
    <dbReference type="NCBI Taxonomy" id="656178"/>
    <lineage>
        <taxon>Bacteria</taxon>
        <taxon>Pseudomonadati</taxon>
        <taxon>Pseudomonadota</taxon>
        <taxon>Betaproteobacteria</taxon>
        <taxon>Burkholderiales</taxon>
        <taxon>Burkholderiaceae</taxon>
        <taxon>Pandoraea</taxon>
    </lineage>
</organism>
<evidence type="ECO:0008006" key="4">
    <source>
        <dbReference type="Google" id="ProtNLM"/>
    </source>
</evidence>
<gene>
    <name evidence="2" type="ORF">UC34_01195</name>
</gene>
<feature type="transmembrane region" description="Helical" evidence="1">
    <location>
        <begin position="182"/>
        <end position="203"/>
    </location>
</feature>
<keyword evidence="1" id="KW-1133">Transmembrane helix</keyword>
<protein>
    <recommendedName>
        <fullName evidence="4">Type 4b pilus protein PilO2</fullName>
    </recommendedName>
</protein>
<reference evidence="3" key="1">
    <citation type="submission" date="2015-02" db="EMBL/GenBank/DDBJ databases">
        <title>Complete Genome Sequencing of Pandoraea vervacti NS15 sp. nov.</title>
        <authorList>
            <person name="Chan K.-G."/>
        </authorList>
    </citation>
    <scope>NUCLEOTIDE SEQUENCE [LARGE SCALE GENOMIC DNA]</scope>
    <source>
        <strain evidence="3">NS15</strain>
    </source>
</reference>
<name>A0ABM5SU30_9BURK</name>
<evidence type="ECO:0000313" key="3">
    <source>
        <dbReference type="Proteomes" id="UP000035085"/>
    </source>
</evidence>
<dbReference type="RefSeq" id="WP_044453333.1">
    <property type="nucleotide sequence ID" value="NZ_CP010897.2"/>
</dbReference>
<dbReference type="Proteomes" id="UP000035085">
    <property type="component" value="Chromosome"/>
</dbReference>
<accession>A0ABM5SU30</accession>
<evidence type="ECO:0000256" key="1">
    <source>
        <dbReference type="SAM" id="Phobius"/>
    </source>
</evidence>
<evidence type="ECO:0000313" key="2">
    <source>
        <dbReference type="EMBL" id="AJP55979.1"/>
    </source>
</evidence>